<dbReference type="PANTHER" id="PTHR24043">
    <property type="entry name" value="SCAVENGER RECEPTOR CLASS F"/>
    <property type="match status" value="1"/>
</dbReference>
<evidence type="ECO:0000313" key="3">
    <source>
        <dbReference type="EnsemblMetazoa" id="G15535.1:cds"/>
    </source>
</evidence>
<dbReference type="Proteomes" id="UP000005408">
    <property type="component" value="Unassembled WGS sequence"/>
</dbReference>
<reference evidence="3" key="1">
    <citation type="submission" date="2022-08" db="UniProtKB">
        <authorList>
            <consortium name="EnsemblMetazoa"/>
        </authorList>
    </citation>
    <scope>IDENTIFICATION</scope>
    <source>
        <strain evidence="3">05x7-T-G4-1.051#20</strain>
    </source>
</reference>
<keyword evidence="2" id="KW-0472">Membrane</keyword>
<dbReference type="EnsemblMetazoa" id="G15535.1">
    <property type="protein sequence ID" value="G15535.1:cds"/>
    <property type="gene ID" value="G15535"/>
</dbReference>
<keyword evidence="1" id="KW-0245">EGF-like domain</keyword>
<organism evidence="3 4">
    <name type="scientific">Magallana gigas</name>
    <name type="common">Pacific oyster</name>
    <name type="synonym">Crassostrea gigas</name>
    <dbReference type="NCBI Taxonomy" id="29159"/>
    <lineage>
        <taxon>Eukaryota</taxon>
        <taxon>Metazoa</taxon>
        <taxon>Spiralia</taxon>
        <taxon>Lophotrochozoa</taxon>
        <taxon>Mollusca</taxon>
        <taxon>Bivalvia</taxon>
        <taxon>Autobranchia</taxon>
        <taxon>Pteriomorphia</taxon>
        <taxon>Ostreida</taxon>
        <taxon>Ostreoidea</taxon>
        <taxon>Ostreidae</taxon>
        <taxon>Magallana</taxon>
    </lineage>
</organism>
<dbReference type="InterPro" id="IPR042635">
    <property type="entry name" value="MEGF10/SREC1/2-like"/>
</dbReference>
<keyword evidence="2" id="KW-1133">Transmembrane helix</keyword>
<dbReference type="GO" id="GO:0005044">
    <property type="term" value="F:scavenger receptor activity"/>
    <property type="evidence" value="ECO:0007669"/>
    <property type="project" value="InterPro"/>
</dbReference>
<name>A0A8W8ITR1_MAGGI</name>
<dbReference type="AlphaFoldDB" id="A0A8W8ITR1"/>
<accession>A0A8W8ITR1</accession>
<evidence type="ECO:0000256" key="2">
    <source>
        <dbReference type="SAM" id="Phobius"/>
    </source>
</evidence>
<feature type="transmembrane region" description="Helical" evidence="2">
    <location>
        <begin position="180"/>
        <end position="202"/>
    </location>
</feature>
<keyword evidence="4" id="KW-1185">Reference proteome</keyword>
<protein>
    <submittedName>
        <fullName evidence="3">Uncharacterized protein</fullName>
    </submittedName>
</protein>
<sequence length="324" mass="36600">MLLSSVLGVTEITFIFILLSSFTLKVDGNKAYGNCTDSEKKTRCCVNYYYTNGTCTQCPKGTFGENCSTQCPDNMYGESCAKRCDCKANQVCNRVDGCIDSWGTCGNNGYELICCINYILKDGYCKECPHGTYSQNCSEDCPPGKYGLLCKGICNCDAKKCDKAVGCSKKESDFQTTGEIYWIIWIIPALIGIVIFIIICIYRRSQPRKRQFVDIPMYQHEINGNTSDNYDHMADITMAKNGETIDSRKLRATSPATITIEVGTSDEIQDTGEYHTLNLRVFDYEEPIKHEQLKRSRSENSSLYFDCPARQIISVCRYWLVKDL</sequence>
<dbReference type="Gene3D" id="2.170.300.10">
    <property type="entry name" value="Tie2 ligand-binding domain superfamily"/>
    <property type="match status" value="1"/>
</dbReference>
<evidence type="ECO:0000313" key="4">
    <source>
        <dbReference type="Proteomes" id="UP000005408"/>
    </source>
</evidence>
<evidence type="ECO:0000256" key="1">
    <source>
        <dbReference type="ARBA" id="ARBA00022536"/>
    </source>
</evidence>
<proteinExistence type="predicted"/>
<keyword evidence="2" id="KW-0812">Transmembrane</keyword>